<evidence type="ECO:0000313" key="5">
    <source>
        <dbReference type="Proteomes" id="UP001571980"/>
    </source>
</evidence>
<dbReference type="AlphaFoldDB" id="A0A127BAQ9"/>
<feature type="transmembrane region" description="Helical" evidence="1">
    <location>
        <begin position="65"/>
        <end position="82"/>
    </location>
</feature>
<gene>
    <name evidence="3" type="ORF">P8X34_09570</name>
    <name evidence="2" type="ORF">TQ32_04060</name>
</gene>
<evidence type="ECO:0000256" key="1">
    <source>
        <dbReference type="SAM" id="Phobius"/>
    </source>
</evidence>
<evidence type="ECO:0000313" key="2">
    <source>
        <dbReference type="EMBL" id="AMM53746.1"/>
    </source>
</evidence>
<name>A0A127BAQ9_9EURY</name>
<proteinExistence type="predicted"/>
<reference evidence="4" key="1">
    <citation type="submission" date="2015-02" db="EMBL/GenBank/DDBJ databases">
        <title>Pyrococcus kukulkanii sp. nov., a novel hyperthermophilic archaeon isolated from a deep-sea hydrothermal vent at the Guaymas Basin.</title>
        <authorList>
            <person name="Oger P.M."/>
            <person name="Callac N."/>
            <person name="Jebbar M."/>
            <person name="Godfroy A."/>
        </authorList>
    </citation>
    <scope>NUCLEOTIDE SEQUENCE [LARGE SCALE GENOMIC DNA]</scope>
    <source>
        <strain evidence="4">NCB100</strain>
    </source>
</reference>
<protein>
    <submittedName>
        <fullName evidence="2">Uncharacterized protein</fullName>
    </submittedName>
</protein>
<keyword evidence="5" id="KW-1185">Reference proteome</keyword>
<dbReference type="EMBL" id="JARRIG010000006">
    <property type="protein sequence ID" value="MFA4804971.1"/>
    <property type="molecule type" value="Genomic_DNA"/>
</dbReference>
<feature type="transmembrane region" description="Helical" evidence="1">
    <location>
        <begin position="7"/>
        <end position="25"/>
    </location>
</feature>
<dbReference type="Proteomes" id="UP001571980">
    <property type="component" value="Unassembled WGS sequence"/>
</dbReference>
<reference evidence="2 4" key="2">
    <citation type="journal article" date="2016" name="Int. J. Syst. Evol. Microbiol.">
        <title>Pyrococcus kukulkanii sp. nov., a hyperthermophilic, piezophilic archaeon isolated from a deep-sea hydrothermal vent.</title>
        <authorList>
            <person name="Callac N."/>
            <person name="Oger P."/>
            <person name="Lesongeur F."/>
            <person name="Rattray J.E."/>
            <person name="Vannier P."/>
            <person name="Michoud G."/>
            <person name="Beauverger M."/>
            <person name="Gayet N."/>
            <person name="Rouxel O."/>
            <person name="Jebbar M."/>
            <person name="Godfroy A."/>
        </authorList>
    </citation>
    <scope>NUCLEOTIDE SEQUENCE [LARGE SCALE GENOMIC DNA]</scope>
    <source>
        <strain evidence="2 4">NCB100</strain>
    </source>
</reference>
<dbReference type="PATRIC" id="fig|1609559.3.peg.846"/>
<keyword evidence="1" id="KW-1133">Transmembrane helix</keyword>
<keyword evidence="1" id="KW-0472">Membrane</keyword>
<accession>A0A127BAQ9</accession>
<dbReference type="EMBL" id="CP010835">
    <property type="protein sequence ID" value="AMM53746.1"/>
    <property type="molecule type" value="Genomic_DNA"/>
</dbReference>
<dbReference type="GeneID" id="28490981"/>
<feature type="transmembrane region" description="Helical" evidence="1">
    <location>
        <begin position="31"/>
        <end position="53"/>
    </location>
</feature>
<evidence type="ECO:0000313" key="3">
    <source>
        <dbReference type="EMBL" id="MFA4804971.1"/>
    </source>
</evidence>
<evidence type="ECO:0000313" key="4">
    <source>
        <dbReference type="Proteomes" id="UP000070587"/>
    </source>
</evidence>
<dbReference type="RefSeq" id="WP_068321328.1">
    <property type="nucleotide sequence ID" value="NZ_CP010835.1"/>
</dbReference>
<keyword evidence="1" id="KW-0812">Transmembrane</keyword>
<organism evidence="2 4">
    <name type="scientific">Pyrococcus kukulkanii</name>
    <dbReference type="NCBI Taxonomy" id="1609559"/>
    <lineage>
        <taxon>Archaea</taxon>
        <taxon>Methanobacteriati</taxon>
        <taxon>Methanobacteriota</taxon>
        <taxon>Thermococci</taxon>
        <taxon>Thermococcales</taxon>
        <taxon>Thermococcaceae</taxon>
        <taxon>Pyrococcus</taxon>
    </lineage>
</organism>
<reference evidence="3 5" key="3">
    <citation type="submission" date="2023-03" db="EMBL/GenBank/DDBJ databases">
        <title>Speciation in Pyrococcus: adaptation to high temperature as a mechanism.</title>
        <authorList>
            <person name="Gu J."/>
        </authorList>
    </citation>
    <scope>NUCLEOTIDE SEQUENCE [LARGE SCALE GENOMIC DNA]</scope>
    <source>
        <strain evidence="3 5">LMOA34</strain>
    </source>
</reference>
<dbReference type="OrthoDB" id="86255at2157"/>
<dbReference type="KEGG" id="pyc:TQ32_04060"/>
<dbReference type="Proteomes" id="UP000070587">
    <property type="component" value="Chromosome"/>
</dbReference>
<feature type="transmembrane region" description="Helical" evidence="1">
    <location>
        <begin position="88"/>
        <end position="107"/>
    </location>
</feature>
<sequence length="110" mass="11967">MLEILSFMFFTGGGLVMLFIAAFAVTWPQRIAALLGAIGYGILGFLTVESMSVDVKKKKGADKNVILGITLVSFALSYYALASYIKNYFAPLLLVGPGLLLGFWIFFKGK</sequence>